<evidence type="ECO:0000313" key="3">
    <source>
        <dbReference type="Proteomes" id="UP000327013"/>
    </source>
</evidence>
<dbReference type="PANTHER" id="PTHR33671:SF2">
    <property type="entry name" value="N-METHYLTRANSFERASE, PUTATIVE (DUF688)-RELATED"/>
    <property type="match status" value="1"/>
</dbReference>
<dbReference type="InterPro" id="IPR007789">
    <property type="entry name" value="DUF688"/>
</dbReference>
<evidence type="ECO:0000313" key="2">
    <source>
        <dbReference type="EMBL" id="KAB8372647.1"/>
    </source>
</evidence>
<feature type="compositionally biased region" description="Polar residues" evidence="1">
    <location>
        <begin position="704"/>
        <end position="735"/>
    </location>
</feature>
<accession>A0A5N6KZC2</accession>
<feature type="region of interest" description="Disordered" evidence="1">
    <location>
        <begin position="54"/>
        <end position="116"/>
    </location>
</feature>
<evidence type="ECO:0000256" key="1">
    <source>
        <dbReference type="SAM" id="MobiDB-lite"/>
    </source>
</evidence>
<protein>
    <recommendedName>
        <fullName evidence="4">DUF688 domain-containing protein</fullName>
    </recommendedName>
</protein>
<dbReference type="PANTHER" id="PTHR33671">
    <property type="entry name" value="N-METHYLTRANSFERASE, PUTATIVE (DUF688)-RELATED"/>
    <property type="match status" value="1"/>
</dbReference>
<gene>
    <name evidence="2" type="ORF">FH972_024747</name>
</gene>
<dbReference type="Proteomes" id="UP000327013">
    <property type="component" value="Unassembled WGS sequence"/>
</dbReference>
<dbReference type="OrthoDB" id="677721at2759"/>
<feature type="region of interest" description="Disordered" evidence="1">
    <location>
        <begin position="255"/>
        <end position="286"/>
    </location>
</feature>
<organism evidence="2 3">
    <name type="scientific">Carpinus fangiana</name>
    <dbReference type="NCBI Taxonomy" id="176857"/>
    <lineage>
        <taxon>Eukaryota</taxon>
        <taxon>Viridiplantae</taxon>
        <taxon>Streptophyta</taxon>
        <taxon>Embryophyta</taxon>
        <taxon>Tracheophyta</taxon>
        <taxon>Spermatophyta</taxon>
        <taxon>Magnoliopsida</taxon>
        <taxon>eudicotyledons</taxon>
        <taxon>Gunneridae</taxon>
        <taxon>Pentapetalae</taxon>
        <taxon>rosids</taxon>
        <taxon>fabids</taxon>
        <taxon>Fagales</taxon>
        <taxon>Betulaceae</taxon>
        <taxon>Carpinus</taxon>
    </lineage>
</organism>
<comment type="caution">
    <text evidence="2">The sequence shown here is derived from an EMBL/GenBank/DDBJ whole genome shotgun (WGS) entry which is preliminary data.</text>
</comment>
<dbReference type="AlphaFoldDB" id="A0A5N6KZC2"/>
<name>A0A5N6KZC2_9ROSI</name>
<keyword evidence="3" id="KW-1185">Reference proteome</keyword>
<reference evidence="2 3" key="1">
    <citation type="submission" date="2019-06" db="EMBL/GenBank/DDBJ databases">
        <title>A chromosomal-level reference genome of Carpinus fangiana (Coryloideae, Betulaceae).</title>
        <authorList>
            <person name="Yang X."/>
            <person name="Wang Z."/>
            <person name="Zhang L."/>
            <person name="Hao G."/>
            <person name="Liu J."/>
            <person name="Yang Y."/>
        </authorList>
    </citation>
    <scope>NUCLEOTIDE SEQUENCE [LARGE SCALE GENOMIC DNA]</scope>
    <source>
        <strain evidence="2">Cfa_2016G</strain>
        <tissue evidence="2">Leaf</tissue>
    </source>
</reference>
<dbReference type="Pfam" id="PF05097">
    <property type="entry name" value="DUF688"/>
    <property type="match status" value="1"/>
</dbReference>
<dbReference type="EMBL" id="VIBQ01000020">
    <property type="protein sequence ID" value="KAB8372647.1"/>
    <property type="molecule type" value="Genomic_DNA"/>
</dbReference>
<proteinExistence type="predicted"/>
<evidence type="ECO:0008006" key="4">
    <source>
        <dbReference type="Google" id="ProtNLM"/>
    </source>
</evidence>
<feature type="region of interest" description="Disordered" evidence="1">
    <location>
        <begin position="676"/>
        <end position="735"/>
    </location>
</feature>
<sequence length="764" mass="84641">MNLKTLMEDKKLDFNQPLLSVRRVSSTAVYLQAENKRKTDNSLPKIPHLPVYKSELKSGPVSNPGTVPFNWEKTPGKPKDERKAQTSTREQPRIGPKLPPGRVPNVKQQDWDKDSKTMTITQYKPENFLPKSQNISSLDKNVNKYESSKEKMEVKEGSGSEDGSEAYLDALDTISRSESFSMNCSISGLSSLDAPDGKPSGTFSMDPQTRDFMMGRFLPAAKAMASETPQHAAWKQPILREQPKPVEKLVTRDKCGPLSQDRPNVVPHHTHDVGGKESEDEADDYDENEISSARVCGLFPRFCFKNSVCLLNPVPGMSMQTGVRVSSVRRVKAKSLYSGSCNEPEKEHAGDAVMQRSLDGHATAEPHEGKIEVKKISNQTTYKSDCGKSDESSLKRHLQGNGVSACQSESCHSLHEEKGFLGFTEKTMNSRVNGSDLDRKGGKIFQELLADESTEWESGSMSPVVEKTLYIDSVHTVKSRNSNSSSSDMRGLTDYMEDDFRIPVKSSETEKIPSVDSSVQDLKHLSAVDEMANVRPENLKSVDACFRSCSDSSNHDIQMEMVNDSKQDQDLTLNSIQLTSQKAVDTKTFDSEIQQPLKSGDSEGTHCLTQDSSTLTSSKVADNGKIGLENRWPKKSCTQESYGGLIKDSVTFASLKVGEKIDLVNQRPKTLCKQEASHGNYPHLPLGPPLPKSPSESWLKRTLPTISSRNLPSRSSLGMHNKTRNPPSKTTSLDSNWETIVKTSNVRHGHLRFSEELLTPIPEA</sequence>
<feature type="compositionally biased region" description="Basic and acidic residues" evidence="1">
    <location>
        <begin position="74"/>
        <end position="84"/>
    </location>
</feature>